<dbReference type="Pfam" id="PF13561">
    <property type="entry name" value="adh_short_C2"/>
    <property type="match status" value="1"/>
</dbReference>
<dbReference type="EC" id="1.1.1.100" evidence="3"/>
<dbReference type="KEGG" id="pect:BN1012_Phect2003"/>
<dbReference type="STRING" id="1458461.BN1012_Phect2003"/>
<dbReference type="InterPro" id="IPR002347">
    <property type="entry name" value="SDR_fam"/>
</dbReference>
<dbReference type="GO" id="GO:0004316">
    <property type="term" value="F:3-oxoacyl-[acyl-carrier-protein] reductase (NADPH) activity"/>
    <property type="evidence" value="ECO:0007669"/>
    <property type="project" value="UniProtKB-EC"/>
</dbReference>
<keyword evidence="4" id="KW-1185">Reference proteome</keyword>
<dbReference type="OrthoDB" id="9793325at2"/>
<dbReference type="PRINTS" id="PR00080">
    <property type="entry name" value="SDRFAMILY"/>
</dbReference>
<dbReference type="PRINTS" id="PR00081">
    <property type="entry name" value="GDHRDH"/>
</dbReference>
<reference evidence="3 4" key="1">
    <citation type="journal article" date="2014" name="Front. Genet.">
        <title>Genome and metabolic network of "Candidatus Phaeomarinobacter ectocarpi" Ec32, a new candidate genus of Alphaproteobacteria frequently associated with brown algae.</title>
        <authorList>
            <person name="Dittami S.M."/>
            <person name="Barbeyron T."/>
            <person name="Boyen C."/>
            <person name="Cambefort J."/>
            <person name="Collet G."/>
            <person name="Delage L."/>
            <person name="Gobet A."/>
            <person name="Groisillier A."/>
            <person name="Leblanc C."/>
            <person name="Michel G."/>
            <person name="Scornet D."/>
            <person name="Siegel A."/>
            <person name="Tapia J.E."/>
            <person name="Tonon T."/>
        </authorList>
    </citation>
    <scope>NUCLEOTIDE SEQUENCE [LARGE SCALE GENOMIC DNA]</scope>
    <source>
        <strain evidence="3 4">Ec32</strain>
    </source>
</reference>
<organism evidence="3 4">
    <name type="scientific">Candidatus Phaeomarinibacter ectocarpi</name>
    <dbReference type="NCBI Taxonomy" id="1458461"/>
    <lineage>
        <taxon>Bacteria</taxon>
        <taxon>Pseudomonadati</taxon>
        <taxon>Pseudomonadota</taxon>
        <taxon>Alphaproteobacteria</taxon>
        <taxon>Hyphomicrobiales</taxon>
        <taxon>Parvibaculaceae</taxon>
        <taxon>Candidatus Phaeomarinibacter</taxon>
    </lineage>
</organism>
<dbReference type="PANTHER" id="PTHR43943">
    <property type="entry name" value="DEHYDROGENASE/REDUCTASE (SDR FAMILY) MEMBER 4"/>
    <property type="match status" value="1"/>
</dbReference>
<dbReference type="EMBL" id="HG966617">
    <property type="protein sequence ID" value="CDO60216.1"/>
    <property type="molecule type" value="Genomic_DNA"/>
</dbReference>
<dbReference type="AlphaFoldDB" id="X5MNM3"/>
<dbReference type="SUPFAM" id="SSF51735">
    <property type="entry name" value="NAD(P)-binding Rossmann-fold domains"/>
    <property type="match status" value="1"/>
</dbReference>
<dbReference type="HOGENOM" id="CLU_010194_1_2_5"/>
<protein>
    <submittedName>
        <fullName evidence="3">3-oxoacyl-[acyl-carrier protein] reductase</fullName>
        <ecNumber evidence="3">1.1.1.100</ecNumber>
    </submittedName>
</protein>
<proteinExistence type="inferred from homology"/>
<sequence>MDLGLKGKKAIVTGGTRGIGRAIAETLAAEGCDVAICARNADQIADAVKEMAAAHGTKVWGAAADISDADSLKGFIGDAAKELGGIDVLVSNASALAIGNTEAAWKSGFDIDIMGAVRSVEAALPELKKSAAANGDAAIIAIGSVSSVSATDASAYGAVKGAMVHLVKGLAKELAGEHVRANVVSPGTVYFEGGVWHMVEENMPDMFKATMARNPMGRMATPQDIANATAFLASPKSSFTTGINMIVDGAITDRVNY</sequence>
<dbReference type="Proteomes" id="UP000032160">
    <property type="component" value="Chromosome I"/>
</dbReference>
<evidence type="ECO:0000256" key="1">
    <source>
        <dbReference type="ARBA" id="ARBA00006484"/>
    </source>
</evidence>
<evidence type="ECO:0000313" key="3">
    <source>
        <dbReference type="EMBL" id="CDO60216.1"/>
    </source>
</evidence>
<name>X5MNM3_9HYPH</name>
<comment type="similarity">
    <text evidence="1">Belongs to the short-chain dehydrogenases/reductases (SDR) family.</text>
</comment>
<dbReference type="RefSeq" id="WP_043948311.1">
    <property type="nucleotide sequence ID" value="NZ_HG966617.1"/>
</dbReference>
<dbReference type="InterPro" id="IPR036291">
    <property type="entry name" value="NAD(P)-bd_dom_sf"/>
</dbReference>
<dbReference type="PANTHER" id="PTHR43943:SF17">
    <property type="entry name" value="3-PHENYLPROPIONATE-DIHYDRODIOL_CINNAMIC ACID-DIHYDRODIOL DEHYDROGENASE"/>
    <property type="match status" value="1"/>
</dbReference>
<dbReference type="Gene3D" id="3.40.50.720">
    <property type="entry name" value="NAD(P)-binding Rossmann-like Domain"/>
    <property type="match status" value="1"/>
</dbReference>
<evidence type="ECO:0000313" key="4">
    <source>
        <dbReference type="Proteomes" id="UP000032160"/>
    </source>
</evidence>
<evidence type="ECO:0000256" key="2">
    <source>
        <dbReference type="ARBA" id="ARBA00023002"/>
    </source>
</evidence>
<dbReference type="CDD" id="cd05233">
    <property type="entry name" value="SDR_c"/>
    <property type="match status" value="1"/>
</dbReference>
<dbReference type="FunFam" id="3.40.50.720:FF:000084">
    <property type="entry name" value="Short-chain dehydrogenase reductase"/>
    <property type="match status" value="1"/>
</dbReference>
<dbReference type="PATRIC" id="fig|1458461.3.peg.2009"/>
<accession>X5MNM3</accession>
<keyword evidence="2 3" id="KW-0560">Oxidoreductase</keyword>
<gene>
    <name evidence="3" type="ORF">BN1012_Phect2003</name>
</gene>